<keyword evidence="2" id="KW-1185">Reference proteome</keyword>
<organism evidence="1 2">
    <name type="scientific">Sediminibacterium goheungense</name>
    <dbReference type="NCBI Taxonomy" id="1086393"/>
    <lineage>
        <taxon>Bacteria</taxon>
        <taxon>Pseudomonadati</taxon>
        <taxon>Bacteroidota</taxon>
        <taxon>Chitinophagia</taxon>
        <taxon>Chitinophagales</taxon>
        <taxon>Chitinophagaceae</taxon>
        <taxon>Sediminibacterium</taxon>
    </lineage>
</organism>
<dbReference type="RefSeq" id="WP_133472583.1">
    <property type="nucleotide sequence ID" value="NZ_SNWP01000010.1"/>
</dbReference>
<name>A0A4R6J1I2_9BACT</name>
<dbReference type="OrthoDB" id="9800461at2"/>
<reference evidence="1 2" key="1">
    <citation type="submission" date="2019-03" db="EMBL/GenBank/DDBJ databases">
        <title>Genomic Encyclopedia of Archaeal and Bacterial Type Strains, Phase II (KMG-II): from individual species to whole genera.</title>
        <authorList>
            <person name="Goeker M."/>
        </authorList>
    </citation>
    <scope>NUCLEOTIDE SEQUENCE [LARGE SCALE GENOMIC DNA]</scope>
    <source>
        <strain evidence="1 2">DSM 28323</strain>
    </source>
</reference>
<sequence length="220" mass="25418">MSNQTVLEKLQLKDEKNLLIQGLPSAIEKQFAKLTYAKNVTPLLKSKKVDFALVFAISQQQLNNVLCEVIPALHEDSKLWVAYPKTTSKIVSDLNRDCSWDCLTKKEYESVRMVALDHVWSAIRFKKTEKIPNRSRAFSEVKSHEMGVDFEKRLVVAPVELERLFTKHEEAKEFFSSLSFTNQKEYVTWIQGAKKEETKQRRLETALEKLLAGKKNPSEK</sequence>
<protein>
    <submittedName>
        <fullName evidence="1">Bacteriocin resistance YdeI/OmpD-like protein</fullName>
    </submittedName>
</protein>
<evidence type="ECO:0000313" key="2">
    <source>
        <dbReference type="Proteomes" id="UP000295741"/>
    </source>
</evidence>
<dbReference type="Proteomes" id="UP000295741">
    <property type="component" value="Unassembled WGS sequence"/>
</dbReference>
<accession>A0A4R6J1I2</accession>
<proteinExistence type="predicted"/>
<evidence type="ECO:0000313" key="1">
    <source>
        <dbReference type="EMBL" id="TDO28015.1"/>
    </source>
</evidence>
<comment type="caution">
    <text evidence="1">The sequence shown here is derived from an EMBL/GenBank/DDBJ whole genome shotgun (WGS) entry which is preliminary data.</text>
</comment>
<dbReference type="EMBL" id="SNWP01000010">
    <property type="protein sequence ID" value="TDO28015.1"/>
    <property type="molecule type" value="Genomic_DNA"/>
</dbReference>
<gene>
    <name evidence="1" type="ORF">BC659_0073</name>
</gene>
<dbReference type="AlphaFoldDB" id="A0A4R6J1I2"/>
<dbReference type="Pfam" id="PF13376">
    <property type="entry name" value="OmdA"/>
    <property type="match status" value="1"/>
</dbReference>